<evidence type="ECO:0000313" key="3">
    <source>
        <dbReference type="Proteomes" id="UP000075260"/>
    </source>
</evidence>
<dbReference type="GO" id="GO:0006508">
    <property type="term" value="P:proteolysis"/>
    <property type="evidence" value="ECO:0007669"/>
    <property type="project" value="InterPro"/>
</dbReference>
<dbReference type="Pfam" id="PF00089">
    <property type="entry name" value="Trypsin"/>
    <property type="match status" value="1"/>
</dbReference>
<dbReference type="GO" id="GO:0004252">
    <property type="term" value="F:serine-type endopeptidase activity"/>
    <property type="evidence" value="ECO:0007669"/>
    <property type="project" value="InterPro"/>
</dbReference>
<dbReference type="SUPFAM" id="SSF50494">
    <property type="entry name" value="Trypsin-like serine proteases"/>
    <property type="match status" value="1"/>
</dbReference>
<dbReference type="Proteomes" id="UP000075260">
    <property type="component" value="Unassembled WGS sequence"/>
</dbReference>
<evidence type="ECO:0000259" key="1">
    <source>
        <dbReference type="PROSITE" id="PS50240"/>
    </source>
</evidence>
<organism evidence="2 3">
    <name type="scientific">Sorangium cellulosum</name>
    <name type="common">Polyangium cellulosum</name>
    <dbReference type="NCBI Taxonomy" id="56"/>
    <lineage>
        <taxon>Bacteria</taxon>
        <taxon>Pseudomonadati</taxon>
        <taxon>Myxococcota</taxon>
        <taxon>Polyangia</taxon>
        <taxon>Polyangiales</taxon>
        <taxon>Polyangiaceae</taxon>
        <taxon>Sorangium</taxon>
    </lineage>
</organism>
<protein>
    <recommendedName>
        <fullName evidence="1">Peptidase S1 domain-containing protein</fullName>
    </recommendedName>
</protein>
<dbReference type="InterPro" id="IPR009003">
    <property type="entry name" value="Peptidase_S1_PA"/>
</dbReference>
<dbReference type="PANTHER" id="PTHR24260">
    <property type="match status" value="1"/>
</dbReference>
<dbReference type="AlphaFoldDB" id="A0A150QVD8"/>
<gene>
    <name evidence="2" type="ORF">BE15_03930</name>
</gene>
<dbReference type="PROSITE" id="PS00134">
    <property type="entry name" value="TRYPSIN_HIS"/>
    <property type="match status" value="1"/>
</dbReference>
<dbReference type="PANTHER" id="PTHR24260:SF136">
    <property type="entry name" value="GH08193P-RELATED"/>
    <property type="match status" value="1"/>
</dbReference>
<comment type="caution">
    <text evidence="2">The sequence shown here is derived from an EMBL/GenBank/DDBJ whole genome shotgun (WGS) entry which is preliminary data.</text>
</comment>
<dbReference type="InterPro" id="IPR018114">
    <property type="entry name" value="TRYPSIN_HIS"/>
</dbReference>
<dbReference type="InterPro" id="IPR001254">
    <property type="entry name" value="Trypsin_dom"/>
</dbReference>
<feature type="domain" description="Peptidase S1" evidence="1">
    <location>
        <begin position="19"/>
        <end position="239"/>
    </location>
</feature>
<evidence type="ECO:0000313" key="2">
    <source>
        <dbReference type="EMBL" id="KYF71930.1"/>
    </source>
</evidence>
<dbReference type="InterPro" id="IPR001314">
    <property type="entry name" value="Peptidase_S1A"/>
</dbReference>
<dbReference type="Gene3D" id="2.40.10.10">
    <property type="entry name" value="Trypsin-like serine proteases"/>
    <property type="match status" value="2"/>
</dbReference>
<dbReference type="SMART" id="SM00020">
    <property type="entry name" value="Tryp_SPc"/>
    <property type="match status" value="1"/>
</dbReference>
<accession>A0A150QVD8</accession>
<dbReference type="InterPro" id="IPR043504">
    <property type="entry name" value="Peptidase_S1_PA_chymotrypsin"/>
</dbReference>
<proteinExistence type="predicted"/>
<name>A0A150QVD8_SORCE</name>
<reference evidence="2 3" key="1">
    <citation type="submission" date="2014-02" db="EMBL/GenBank/DDBJ databases">
        <title>The small core and large imbalanced accessory genome model reveals a collaborative survival strategy of Sorangium cellulosum strains in nature.</title>
        <authorList>
            <person name="Han K."/>
            <person name="Peng R."/>
            <person name="Blom J."/>
            <person name="Li Y.-Z."/>
        </authorList>
    </citation>
    <scope>NUCLEOTIDE SEQUENCE [LARGE SCALE GENOMIC DNA]</scope>
    <source>
        <strain evidence="2 3">So0008-312</strain>
    </source>
</reference>
<dbReference type="EMBL" id="JEMA01000305">
    <property type="protein sequence ID" value="KYF71930.1"/>
    <property type="molecule type" value="Genomic_DNA"/>
</dbReference>
<dbReference type="PROSITE" id="PS50240">
    <property type="entry name" value="TRYPSIN_DOM"/>
    <property type="match status" value="1"/>
</dbReference>
<dbReference type="InterPro" id="IPR051333">
    <property type="entry name" value="CLIP_Serine_Protease"/>
</dbReference>
<sequence>MGGADDLPPSPTDADSAAIIGGTIDEGDPAVANLQVYEKRPAGNVMTHNCTASLIAPTVLLTAAHCMDFRLVDSGPVGRALFGTEVSEAGYWVNVKEVHYDPEFNGSNVHAGHDIAVAILEEPVAIEPLPYNRAPMTEDMVGASGRLIGFGLDEDFWDGTKRHVTTFINTVTPLLVGLGDADHHTCTGDSGGPALMDVNGVPSIIGVTSFGAAIDGNVCVDGWHTRVDLYTDFIDPFVSAP</sequence>
<dbReference type="PRINTS" id="PR00722">
    <property type="entry name" value="CHYMOTRYPSIN"/>
</dbReference>